<keyword evidence="2" id="KW-1185">Reference proteome</keyword>
<proteinExistence type="predicted"/>
<reference evidence="1 2" key="1">
    <citation type="journal article" date="2020" name="Cell">
        <title>Large-Scale Comparative Analyses of Tick Genomes Elucidate Their Genetic Diversity and Vector Capacities.</title>
        <authorList>
            <consortium name="Tick Genome and Microbiome Consortium (TIGMIC)"/>
            <person name="Jia N."/>
            <person name="Wang J."/>
            <person name="Shi W."/>
            <person name="Du L."/>
            <person name="Sun Y."/>
            <person name="Zhan W."/>
            <person name="Jiang J.F."/>
            <person name="Wang Q."/>
            <person name="Zhang B."/>
            <person name="Ji P."/>
            <person name="Bell-Sakyi L."/>
            <person name="Cui X.M."/>
            <person name="Yuan T.T."/>
            <person name="Jiang B.G."/>
            <person name="Yang W.F."/>
            <person name="Lam T.T."/>
            <person name="Chang Q.C."/>
            <person name="Ding S.J."/>
            <person name="Wang X.J."/>
            <person name="Zhu J.G."/>
            <person name="Ruan X.D."/>
            <person name="Zhao L."/>
            <person name="Wei J.T."/>
            <person name="Ye R.Z."/>
            <person name="Que T.C."/>
            <person name="Du C.H."/>
            <person name="Zhou Y.H."/>
            <person name="Cheng J.X."/>
            <person name="Dai P.F."/>
            <person name="Guo W.B."/>
            <person name="Han X.H."/>
            <person name="Huang E.J."/>
            <person name="Li L.F."/>
            <person name="Wei W."/>
            <person name="Gao Y.C."/>
            <person name="Liu J.Z."/>
            <person name="Shao H.Z."/>
            <person name="Wang X."/>
            <person name="Wang C.C."/>
            <person name="Yang T.C."/>
            <person name="Huo Q.B."/>
            <person name="Li W."/>
            <person name="Chen H.Y."/>
            <person name="Chen S.E."/>
            <person name="Zhou L.G."/>
            <person name="Ni X.B."/>
            <person name="Tian J.H."/>
            <person name="Sheng Y."/>
            <person name="Liu T."/>
            <person name="Pan Y.S."/>
            <person name="Xia L.Y."/>
            <person name="Li J."/>
            <person name="Zhao F."/>
            <person name="Cao W.C."/>
        </authorList>
    </citation>
    <scope>NUCLEOTIDE SEQUENCE [LARGE SCALE GENOMIC DNA]</scope>
    <source>
        <strain evidence="1">HaeL-2018</strain>
    </source>
</reference>
<dbReference type="Proteomes" id="UP000821853">
    <property type="component" value="Unassembled WGS sequence"/>
</dbReference>
<dbReference type="PANTHER" id="PTHR37162:SF1">
    <property type="entry name" value="BED-TYPE DOMAIN-CONTAINING PROTEIN"/>
    <property type="match status" value="1"/>
</dbReference>
<dbReference type="OrthoDB" id="6503833at2759"/>
<dbReference type="VEuPathDB" id="VectorBase:HLOH_063950"/>
<comment type="caution">
    <text evidence="1">The sequence shown here is derived from an EMBL/GenBank/DDBJ whole genome shotgun (WGS) entry which is preliminary data.</text>
</comment>
<evidence type="ECO:0000313" key="1">
    <source>
        <dbReference type="EMBL" id="KAH9377365.1"/>
    </source>
</evidence>
<protein>
    <submittedName>
        <fullName evidence="1">Uncharacterized protein</fullName>
    </submittedName>
</protein>
<name>A0A9J6GP15_HAELO</name>
<evidence type="ECO:0000313" key="2">
    <source>
        <dbReference type="Proteomes" id="UP000821853"/>
    </source>
</evidence>
<gene>
    <name evidence="1" type="ORF">HPB48_021318</name>
</gene>
<organism evidence="1 2">
    <name type="scientific">Haemaphysalis longicornis</name>
    <name type="common">Bush tick</name>
    <dbReference type="NCBI Taxonomy" id="44386"/>
    <lineage>
        <taxon>Eukaryota</taxon>
        <taxon>Metazoa</taxon>
        <taxon>Ecdysozoa</taxon>
        <taxon>Arthropoda</taxon>
        <taxon>Chelicerata</taxon>
        <taxon>Arachnida</taxon>
        <taxon>Acari</taxon>
        <taxon>Parasitiformes</taxon>
        <taxon>Ixodida</taxon>
        <taxon>Ixodoidea</taxon>
        <taxon>Ixodidae</taxon>
        <taxon>Haemaphysalinae</taxon>
        <taxon>Haemaphysalis</taxon>
    </lineage>
</organism>
<dbReference type="EMBL" id="JABSTR010000008">
    <property type="protein sequence ID" value="KAH9377365.1"/>
    <property type="molecule type" value="Genomic_DNA"/>
</dbReference>
<dbReference type="AlphaFoldDB" id="A0A9J6GP15"/>
<sequence>MDQPLGKVSTELWELPEVPAANGMAENVFSALSECFEKKGIPLKNIIGLGCDNTSIMVGKHNSIMTCLMKMNKHLTVIRCTCTSAHLAGSTAAVCLLRTLEEMLHSTVNYVSGSAKRCPMTLEILKLFRMQTT</sequence>
<accession>A0A9J6GP15</accession>
<dbReference type="PANTHER" id="PTHR37162">
    <property type="entry name" value="HAT FAMILY DIMERISATION DOMAINCONTAINING PROTEIN-RELATED"/>
    <property type="match status" value="1"/>
</dbReference>